<organism evidence="1 2">
    <name type="scientific">Solidesulfovibrio aerotolerans</name>
    <dbReference type="NCBI Taxonomy" id="295255"/>
    <lineage>
        <taxon>Bacteria</taxon>
        <taxon>Pseudomonadati</taxon>
        <taxon>Thermodesulfobacteriota</taxon>
        <taxon>Desulfovibrionia</taxon>
        <taxon>Desulfovibrionales</taxon>
        <taxon>Desulfovibrionaceae</taxon>
        <taxon>Solidesulfovibrio</taxon>
    </lineage>
</organism>
<name>A0A7C9JA49_9BACT</name>
<comment type="caution">
    <text evidence="1">The sequence shown here is derived from an EMBL/GenBank/DDBJ whole genome shotgun (WGS) entry which is preliminary data.</text>
</comment>
<dbReference type="RefSeq" id="WP_160961727.1">
    <property type="nucleotide sequence ID" value="NZ_WVUD01000024.1"/>
</dbReference>
<dbReference type="EMBL" id="WVUD01000024">
    <property type="protein sequence ID" value="MYL84058.1"/>
    <property type="molecule type" value="Genomic_DNA"/>
</dbReference>
<evidence type="ECO:0000313" key="1">
    <source>
        <dbReference type="EMBL" id="MYL84058.1"/>
    </source>
</evidence>
<reference evidence="1 2" key="1">
    <citation type="submission" date="2020-01" db="EMBL/GenBank/DDBJ databases">
        <title>Genome sequence of Desulfovibrio aerotolerans DSM 16695(T).</title>
        <authorList>
            <person name="Karnachuk O."/>
            <person name="Avakyan M."/>
            <person name="Mardanov A."/>
            <person name="Kadnikov V."/>
            <person name="Ravin N."/>
        </authorList>
    </citation>
    <scope>NUCLEOTIDE SEQUENCE [LARGE SCALE GENOMIC DNA]</scope>
    <source>
        <strain evidence="1 2">DSM 16695</strain>
    </source>
</reference>
<evidence type="ECO:0000313" key="2">
    <source>
        <dbReference type="Proteomes" id="UP000482487"/>
    </source>
</evidence>
<gene>
    <name evidence="1" type="ORF">GTA51_13060</name>
</gene>
<proteinExistence type="predicted"/>
<dbReference type="Proteomes" id="UP000482487">
    <property type="component" value="Unassembled WGS sequence"/>
</dbReference>
<sequence>MTTNPIHFDLSYIESRNIKADKNLNALNMIITNLNNASDYDEEARCVRKVQIQFDIIGRRDKETRTYGWARVGELLTHVRERFEAERPLDGQVQSWDKFAAEQFPKIKETRRRQAQNLYAFEKYSPVIVKLYYLGIDTLLPLYMALNTYHKKGELVSLLDQFGIDLKTKAKSKEELTELSKKISDLTKYLNTRFSVGSIVYDKELMYRANKVGCVFDDNDIDYMRSLGGEQEINAYLRRCIANKGLNRTGKIQPLYCESIHCTLSKLVETVYAYYSDPSKIPSKLAADRVDEAIECLQYLSSEIKKAGSR</sequence>
<dbReference type="OrthoDB" id="5444387at2"/>
<accession>A0A7C9JA49</accession>
<keyword evidence="2" id="KW-1185">Reference proteome</keyword>
<dbReference type="AlphaFoldDB" id="A0A7C9JA49"/>
<protein>
    <submittedName>
        <fullName evidence="1">Uncharacterized protein</fullName>
    </submittedName>
</protein>